<evidence type="ECO:0000313" key="2">
    <source>
        <dbReference type="EnsemblMetazoa" id="CapteP196759"/>
    </source>
</evidence>
<dbReference type="EMBL" id="KB295580">
    <property type="protein sequence ID" value="ELU12977.1"/>
    <property type="molecule type" value="Genomic_DNA"/>
</dbReference>
<dbReference type="Proteomes" id="UP000014760">
    <property type="component" value="Unassembled WGS sequence"/>
</dbReference>
<keyword evidence="3" id="KW-1185">Reference proteome</keyword>
<gene>
    <name evidence="1" type="ORF">CAPTEDRAFT_196759</name>
</gene>
<proteinExistence type="predicted"/>
<reference evidence="2" key="3">
    <citation type="submission" date="2015-06" db="UniProtKB">
        <authorList>
            <consortium name="EnsemblMetazoa"/>
        </authorList>
    </citation>
    <scope>IDENTIFICATION</scope>
</reference>
<dbReference type="HOGENOM" id="CLU_909848_0_0_1"/>
<organism evidence="1">
    <name type="scientific">Capitella teleta</name>
    <name type="common">Polychaete worm</name>
    <dbReference type="NCBI Taxonomy" id="283909"/>
    <lineage>
        <taxon>Eukaryota</taxon>
        <taxon>Metazoa</taxon>
        <taxon>Spiralia</taxon>
        <taxon>Lophotrochozoa</taxon>
        <taxon>Annelida</taxon>
        <taxon>Polychaeta</taxon>
        <taxon>Sedentaria</taxon>
        <taxon>Scolecida</taxon>
        <taxon>Capitellidae</taxon>
        <taxon>Capitella</taxon>
    </lineage>
</organism>
<sequence>MWESMFIRIESNLLPQPIIIGSIYRLPVSVANHQLCFMRFNVKNLNFNNKYITIKNRLHNSHELFKTDLLNMNILQQIDYNSDTYPSHNYTITHNAITRNTQYKKRNSNANKFFPPVQQEIDCVHAAVKALVLLLKQAQKVKKPARKMRVRLNPARDEFEMIVSAIVHEPPSISQPGFSEHTAPSKQLADLLETVAEFIDTTQDKNATRWEKKKLGADAACQENRSAILASVLSSHSCEMSFLWCKSCEDHNCSHHDMPLQVFNVAHDKQSLRPYFTCHLSQQSGTIEMADHSARSENFRTNTEED</sequence>
<dbReference type="EnsemblMetazoa" id="CapteT196759">
    <property type="protein sequence ID" value="CapteP196759"/>
    <property type="gene ID" value="CapteG196759"/>
</dbReference>
<dbReference type="AlphaFoldDB" id="R7V3B6"/>
<name>R7V3B6_CAPTE</name>
<dbReference type="OrthoDB" id="5986507at2759"/>
<reference evidence="1 3" key="2">
    <citation type="journal article" date="2013" name="Nature">
        <title>Insights into bilaterian evolution from three spiralian genomes.</title>
        <authorList>
            <person name="Simakov O."/>
            <person name="Marletaz F."/>
            <person name="Cho S.J."/>
            <person name="Edsinger-Gonzales E."/>
            <person name="Havlak P."/>
            <person name="Hellsten U."/>
            <person name="Kuo D.H."/>
            <person name="Larsson T."/>
            <person name="Lv J."/>
            <person name="Arendt D."/>
            <person name="Savage R."/>
            <person name="Osoegawa K."/>
            <person name="de Jong P."/>
            <person name="Grimwood J."/>
            <person name="Chapman J.A."/>
            <person name="Shapiro H."/>
            <person name="Aerts A."/>
            <person name="Otillar R.P."/>
            <person name="Terry A.Y."/>
            <person name="Boore J.L."/>
            <person name="Grigoriev I.V."/>
            <person name="Lindberg D.R."/>
            <person name="Seaver E.C."/>
            <person name="Weisblat D.A."/>
            <person name="Putnam N.H."/>
            <person name="Rokhsar D.S."/>
        </authorList>
    </citation>
    <scope>NUCLEOTIDE SEQUENCE</scope>
    <source>
        <strain evidence="1 3">I ESC-2004</strain>
    </source>
</reference>
<accession>R7V3B6</accession>
<evidence type="ECO:0000313" key="1">
    <source>
        <dbReference type="EMBL" id="ELU12977.1"/>
    </source>
</evidence>
<reference evidence="3" key="1">
    <citation type="submission" date="2012-12" db="EMBL/GenBank/DDBJ databases">
        <authorList>
            <person name="Hellsten U."/>
            <person name="Grimwood J."/>
            <person name="Chapman J.A."/>
            <person name="Shapiro H."/>
            <person name="Aerts A."/>
            <person name="Otillar R.P."/>
            <person name="Terry A.Y."/>
            <person name="Boore J.L."/>
            <person name="Simakov O."/>
            <person name="Marletaz F."/>
            <person name="Cho S.-J."/>
            <person name="Edsinger-Gonzales E."/>
            <person name="Havlak P."/>
            <person name="Kuo D.-H."/>
            <person name="Larsson T."/>
            <person name="Lv J."/>
            <person name="Arendt D."/>
            <person name="Savage R."/>
            <person name="Osoegawa K."/>
            <person name="de Jong P."/>
            <person name="Lindberg D.R."/>
            <person name="Seaver E.C."/>
            <person name="Weisblat D.A."/>
            <person name="Putnam N.H."/>
            <person name="Grigoriev I.V."/>
            <person name="Rokhsar D.S."/>
        </authorList>
    </citation>
    <scope>NUCLEOTIDE SEQUENCE</scope>
    <source>
        <strain evidence="3">I ESC-2004</strain>
    </source>
</reference>
<protein>
    <submittedName>
        <fullName evidence="1 2">Uncharacterized protein</fullName>
    </submittedName>
</protein>
<dbReference type="EMBL" id="AMQN01019307">
    <property type="status" value="NOT_ANNOTATED_CDS"/>
    <property type="molecule type" value="Genomic_DNA"/>
</dbReference>
<evidence type="ECO:0000313" key="3">
    <source>
        <dbReference type="Proteomes" id="UP000014760"/>
    </source>
</evidence>